<accession>A0A3L8Q074</accession>
<name>A0A3L8Q074_9GAMM</name>
<gene>
    <name evidence="1" type="ORF">D5018_04970</name>
</gene>
<dbReference type="EMBL" id="QZEI01000011">
    <property type="protein sequence ID" value="RLV60820.1"/>
    <property type="molecule type" value="Genomic_DNA"/>
</dbReference>
<keyword evidence="2" id="KW-1185">Reference proteome</keyword>
<dbReference type="AlphaFoldDB" id="A0A3L8Q074"/>
<dbReference type="OrthoDB" id="9817806at2"/>
<reference evidence="1 2" key="1">
    <citation type="submission" date="2018-09" db="EMBL/GenBank/DDBJ databases">
        <title>Phylogeny of the Shewanellaceae, and recommendation for two new genera, Pseudoshewanella and Parashewanella.</title>
        <authorList>
            <person name="Wang G."/>
        </authorList>
    </citation>
    <scope>NUCLEOTIDE SEQUENCE [LARGE SCALE GENOMIC DNA]</scope>
    <source>
        <strain evidence="1 2">C51</strain>
    </source>
</reference>
<evidence type="ECO:0000313" key="1">
    <source>
        <dbReference type="EMBL" id="RLV60820.1"/>
    </source>
</evidence>
<protein>
    <submittedName>
        <fullName evidence="1">Uncharacterized protein</fullName>
    </submittedName>
</protein>
<sequence length="481" mass="54729">MSTGAVGGQSVSTRFDKTDDELTSAQDKKEELALSFAGISQPQGLTESYKNAMRNDVYRALVAFEDKAQAVALELLLIIGHDTCSSKSKLQAYGQLLELVKPAFCDHFSLQPFENGSILLQVFHIEQTLVDCDLVEQTLSSSTTESLELPDWEYVDSVMTVDIEFAKLKADCLPLNKYFKSTQLKRVKWLFVQFASDDTPAYQRYNAYEELKTHLADPRYVALFSLQPLKPSINKSEPVINGARMQIGQLVRVVEDRGAATLQQELLKYYQTRGSAFFDKQFKIDLPRCEYTFISPDGGVTVMERGDENAQSKYERVVAAEVSNPFQAGFKKMLACQSFEGDVFRHFSNGFAQKHTVRTKVFSIVSEQCHLFEFHIESKTPAELLEDNNLFEVMTADVKIFVGLNEITCFGEVYREGAFDPLNNMKSIKYREPDEIGQLYFEDYLFTEELKPLAETNRTEYQKELYQIIDVPLTSRTKKGK</sequence>
<dbReference type="RefSeq" id="WP_121837903.1">
    <property type="nucleotide sequence ID" value="NZ_ML014760.1"/>
</dbReference>
<proteinExistence type="predicted"/>
<organism evidence="1 2">
    <name type="scientific">Parashewanella curva</name>
    <dbReference type="NCBI Taxonomy" id="2338552"/>
    <lineage>
        <taxon>Bacteria</taxon>
        <taxon>Pseudomonadati</taxon>
        <taxon>Pseudomonadota</taxon>
        <taxon>Gammaproteobacteria</taxon>
        <taxon>Alteromonadales</taxon>
        <taxon>Shewanellaceae</taxon>
        <taxon>Parashewanella</taxon>
    </lineage>
</organism>
<dbReference type="Proteomes" id="UP000281474">
    <property type="component" value="Unassembled WGS sequence"/>
</dbReference>
<evidence type="ECO:0000313" key="2">
    <source>
        <dbReference type="Proteomes" id="UP000281474"/>
    </source>
</evidence>
<comment type="caution">
    <text evidence="1">The sequence shown here is derived from an EMBL/GenBank/DDBJ whole genome shotgun (WGS) entry which is preliminary data.</text>
</comment>